<evidence type="ECO:0000313" key="2">
    <source>
        <dbReference type="Proteomes" id="UP000019246"/>
    </source>
</evidence>
<accession>W7B259</accession>
<dbReference type="EMBL" id="AOCG01000005">
    <property type="protein sequence ID" value="EUJ19972.1"/>
    <property type="molecule type" value="Genomic_DNA"/>
</dbReference>
<dbReference type="STRING" id="1265818.MAQA_04316"/>
<evidence type="ECO:0000313" key="1">
    <source>
        <dbReference type="EMBL" id="EUJ19972.1"/>
    </source>
</evidence>
<dbReference type="AlphaFoldDB" id="W7B259"/>
<dbReference type="Proteomes" id="UP000019246">
    <property type="component" value="Unassembled WGS sequence"/>
</dbReference>
<keyword evidence="2" id="KW-1185">Reference proteome</keyword>
<name>W7B259_9LIST</name>
<gene>
    <name evidence="1" type="ORF">MAQA_04316</name>
</gene>
<reference evidence="1 2" key="1">
    <citation type="journal article" date="2014" name="Int. J. Syst. Evol. Microbiol.">
        <title>Listeria floridensis sp. nov., Listeria aquatica sp. nov., Listeria cornellensis sp. nov., Listeria riparia sp. nov. and Listeria grandensis sp. nov., from agricultural and natural environments.</title>
        <authorList>
            <person name="den Bakker H.C."/>
            <person name="Warchocki S."/>
            <person name="Wright E.M."/>
            <person name="Allred A.F."/>
            <person name="Ahlstrom C."/>
            <person name="Manuel C.S."/>
            <person name="Stasiewicz M.J."/>
            <person name="Burrell A."/>
            <person name="Roof S."/>
            <person name="Strawn L."/>
            <person name="Fortes E.D."/>
            <person name="Nightingale K.K."/>
            <person name="Kephart D."/>
            <person name="Wiedmann M."/>
        </authorList>
    </citation>
    <scope>NUCLEOTIDE SEQUENCE [LARGE SCALE GENOMIC DNA]</scope>
    <source>
        <strain evidence="1 2">FSL S10-1188</strain>
    </source>
</reference>
<proteinExistence type="predicted"/>
<sequence>METKRKVLEMRAAGKTNQEIMLEFNIKNGSQVKTWRRWYQNGETY</sequence>
<dbReference type="PATRIC" id="fig|1265818.5.peg.863"/>
<organism evidence="1 2">
    <name type="scientific">Listeria aquatica FSL S10-1188</name>
    <dbReference type="NCBI Taxonomy" id="1265818"/>
    <lineage>
        <taxon>Bacteria</taxon>
        <taxon>Bacillati</taxon>
        <taxon>Bacillota</taxon>
        <taxon>Bacilli</taxon>
        <taxon>Bacillales</taxon>
        <taxon>Listeriaceae</taxon>
        <taxon>Listeria</taxon>
    </lineage>
</organism>
<protein>
    <submittedName>
        <fullName evidence="1">Transposase</fullName>
    </submittedName>
</protein>
<comment type="caution">
    <text evidence="1">The sequence shown here is derived from an EMBL/GenBank/DDBJ whole genome shotgun (WGS) entry which is preliminary data.</text>
</comment>